<name>A0A846QM12_9BACT</name>
<comment type="caution">
    <text evidence="1">The sequence shown here is derived from an EMBL/GenBank/DDBJ whole genome shotgun (WGS) entry which is preliminary data.</text>
</comment>
<reference evidence="1 2" key="1">
    <citation type="submission" date="2020-03" db="EMBL/GenBank/DDBJ databases">
        <title>Genomic Encyclopedia of Type Strains, Phase IV (KMG-IV): sequencing the most valuable type-strain genomes for metagenomic binning, comparative biology and taxonomic classification.</title>
        <authorList>
            <person name="Goeker M."/>
        </authorList>
    </citation>
    <scope>NUCLEOTIDE SEQUENCE [LARGE SCALE GENOMIC DNA]</scope>
    <source>
        <strain evidence="1 2">DSM 24233</strain>
    </source>
</reference>
<evidence type="ECO:0000313" key="1">
    <source>
        <dbReference type="EMBL" id="NJB67492.1"/>
    </source>
</evidence>
<dbReference type="RefSeq" id="WP_167940544.1">
    <property type="nucleotide sequence ID" value="NZ_JAATJA010000001.1"/>
</dbReference>
<protein>
    <submittedName>
        <fullName evidence="1">Uncharacterized protein</fullName>
    </submittedName>
</protein>
<sequence length="135" mass="14877">MAGVLADYLPTVTPDYSGTTLTLNPQEVLPETAGKNIAVHLSDGGSEQRVIINDDPVVFVALRWDVLDEADAAMIMDFWMDKGKANGAAYSFPWRHPTDGHTYVVRFDSDIRRDIRTAGIYGIAEIRLRVLGVLA</sequence>
<proteinExistence type="predicted"/>
<organism evidence="1 2">
    <name type="scientific">Desulfobaculum xiamenense</name>
    <dbReference type="NCBI Taxonomy" id="995050"/>
    <lineage>
        <taxon>Bacteria</taxon>
        <taxon>Pseudomonadati</taxon>
        <taxon>Thermodesulfobacteriota</taxon>
        <taxon>Desulfovibrionia</taxon>
        <taxon>Desulfovibrionales</taxon>
        <taxon>Desulfovibrionaceae</taxon>
        <taxon>Desulfobaculum</taxon>
    </lineage>
</organism>
<dbReference type="EMBL" id="JAATJA010000001">
    <property type="protein sequence ID" value="NJB67492.1"/>
    <property type="molecule type" value="Genomic_DNA"/>
</dbReference>
<accession>A0A846QM12</accession>
<gene>
    <name evidence="1" type="ORF">GGQ74_001132</name>
</gene>
<dbReference type="AlphaFoldDB" id="A0A846QM12"/>
<dbReference type="Proteomes" id="UP000580856">
    <property type="component" value="Unassembled WGS sequence"/>
</dbReference>
<keyword evidence="2" id="KW-1185">Reference proteome</keyword>
<evidence type="ECO:0000313" key="2">
    <source>
        <dbReference type="Proteomes" id="UP000580856"/>
    </source>
</evidence>